<name>A0A1G7ZFE8_9BACI</name>
<proteinExistence type="predicted"/>
<dbReference type="Proteomes" id="UP000199163">
    <property type="component" value="Unassembled WGS sequence"/>
</dbReference>
<dbReference type="AlphaFoldDB" id="A0A1G7ZFE8"/>
<dbReference type="STRING" id="568899.SAMN05192534_101519"/>
<dbReference type="RefSeq" id="WP_091270879.1">
    <property type="nucleotide sequence ID" value="NZ_FNDK01000001.1"/>
</dbReference>
<accession>A0A1G7ZFE8</accession>
<protein>
    <submittedName>
        <fullName evidence="1">Uncharacterized protein</fullName>
    </submittedName>
</protein>
<reference evidence="2" key="1">
    <citation type="submission" date="2016-10" db="EMBL/GenBank/DDBJ databases">
        <authorList>
            <person name="Varghese N."/>
            <person name="Submissions S."/>
        </authorList>
    </citation>
    <scope>NUCLEOTIDE SEQUENCE [LARGE SCALE GENOMIC DNA]</scope>
    <source>
        <strain evidence="2">DSM 21632</strain>
    </source>
</reference>
<keyword evidence="2" id="KW-1185">Reference proteome</keyword>
<dbReference type="EMBL" id="FNDK01000001">
    <property type="protein sequence ID" value="SDH07297.1"/>
    <property type="molecule type" value="Genomic_DNA"/>
</dbReference>
<sequence>MKYWLNHAVEENKGPVHIKIEDEVITYRHYYQYEKIINVHAGGFHIEPAKAAIGPTVQQCNDQKGQRRWETLVKKGVTTTLIMMPVKKASQLDHVTEQSLNLLNNVPIDYLIVPSVHSRQLTPAFMRQLLRRNFPVVEIYFTSLSECPYVAWDWIKQALGPEPLSFIFRFPPPDSAEEQIEKNKWEKALSSHFHIVTFENGALLSKNEMQTIGLYPVKGTVARGDADYLLYYESKRVNQVDRHVSEGQPPDIVVLRGKVLKAGHQVQLLKGFGRCCNAFLPGRLRSIQRV</sequence>
<dbReference type="OrthoDB" id="2959323at2"/>
<evidence type="ECO:0000313" key="2">
    <source>
        <dbReference type="Proteomes" id="UP000199163"/>
    </source>
</evidence>
<evidence type="ECO:0000313" key="1">
    <source>
        <dbReference type="EMBL" id="SDH07297.1"/>
    </source>
</evidence>
<organism evidence="1 2">
    <name type="scientific">Alteribacillus persepolensis</name>
    <dbReference type="NCBI Taxonomy" id="568899"/>
    <lineage>
        <taxon>Bacteria</taxon>
        <taxon>Bacillati</taxon>
        <taxon>Bacillota</taxon>
        <taxon>Bacilli</taxon>
        <taxon>Bacillales</taxon>
        <taxon>Bacillaceae</taxon>
        <taxon>Alteribacillus</taxon>
    </lineage>
</organism>
<gene>
    <name evidence="1" type="ORF">SAMN05192534_101519</name>
</gene>